<organism evidence="2 3">
    <name type="scientific">Oryza sativa subsp. indica</name>
    <name type="common">Rice</name>
    <dbReference type="NCBI Taxonomy" id="39946"/>
    <lineage>
        <taxon>Eukaryota</taxon>
        <taxon>Viridiplantae</taxon>
        <taxon>Streptophyta</taxon>
        <taxon>Embryophyta</taxon>
        <taxon>Tracheophyta</taxon>
        <taxon>Spermatophyta</taxon>
        <taxon>Magnoliopsida</taxon>
        <taxon>Liliopsida</taxon>
        <taxon>Poales</taxon>
        <taxon>Poaceae</taxon>
        <taxon>BOP clade</taxon>
        <taxon>Oryzoideae</taxon>
        <taxon>Oryzeae</taxon>
        <taxon>Oryzinae</taxon>
        <taxon>Oryza</taxon>
        <taxon>Oryza sativa</taxon>
    </lineage>
</organism>
<evidence type="ECO:0000313" key="2">
    <source>
        <dbReference type="EMBL" id="EEC68154.1"/>
    </source>
</evidence>
<dbReference type="PANTHER" id="PTHR47069:SF11">
    <property type="entry name" value="OS04G0275550 PROTEIN"/>
    <property type="match status" value="1"/>
</dbReference>
<dbReference type="OMA" id="ACMEMLK"/>
<dbReference type="AlphaFoldDB" id="B8BKG8"/>
<dbReference type="HOGENOM" id="CLU_104041_0_0_1"/>
<feature type="region of interest" description="Disordered" evidence="1">
    <location>
        <begin position="1"/>
        <end position="22"/>
    </location>
</feature>
<name>B8BKG8_ORYSI</name>
<gene>
    <name evidence="2" type="ORF">OsI_36086</name>
</gene>
<dbReference type="Gramene" id="BGIOSGA035257-TA">
    <property type="protein sequence ID" value="BGIOSGA035257-PA"/>
    <property type="gene ID" value="BGIOSGA035257"/>
</dbReference>
<evidence type="ECO:0000313" key="3">
    <source>
        <dbReference type="Proteomes" id="UP000007015"/>
    </source>
</evidence>
<reference evidence="2 3" key="1">
    <citation type="journal article" date="2005" name="PLoS Biol.">
        <title>The genomes of Oryza sativa: a history of duplications.</title>
        <authorList>
            <person name="Yu J."/>
            <person name="Wang J."/>
            <person name="Lin W."/>
            <person name="Li S."/>
            <person name="Li H."/>
            <person name="Zhou J."/>
            <person name="Ni P."/>
            <person name="Dong W."/>
            <person name="Hu S."/>
            <person name="Zeng C."/>
            <person name="Zhang J."/>
            <person name="Zhang Y."/>
            <person name="Li R."/>
            <person name="Xu Z."/>
            <person name="Li S."/>
            <person name="Li X."/>
            <person name="Zheng H."/>
            <person name="Cong L."/>
            <person name="Lin L."/>
            <person name="Yin J."/>
            <person name="Geng J."/>
            <person name="Li G."/>
            <person name="Shi J."/>
            <person name="Liu J."/>
            <person name="Lv H."/>
            <person name="Li J."/>
            <person name="Wang J."/>
            <person name="Deng Y."/>
            <person name="Ran L."/>
            <person name="Shi X."/>
            <person name="Wang X."/>
            <person name="Wu Q."/>
            <person name="Li C."/>
            <person name="Ren X."/>
            <person name="Wang J."/>
            <person name="Wang X."/>
            <person name="Li D."/>
            <person name="Liu D."/>
            <person name="Zhang X."/>
            <person name="Ji Z."/>
            <person name="Zhao W."/>
            <person name="Sun Y."/>
            <person name="Zhang Z."/>
            <person name="Bao J."/>
            <person name="Han Y."/>
            <person name="Dong L."/>
            <person name="Ji J."/>
            <person name="Chen P."/>
            <person name="Wu S."/>
            <person name="Liu J."/>
            <person name="Xiao Y."/>
            <person name="Bu D."/>
            <person name="Tan J."/>
            <person name="Yang L."/>
            <person name="Ye C."/>
            <person name="Zhang J."/>
            <person name="Xu J."/>
            <person name="Zhou Y."/>
            <person name="Yu Y."/>
            <person name="Zhang B."/>
            <person name="Zhuang S."/>
            <person name="Wei H."/>
            <person name="Liu B."/>
            <person name="Lei M."/>
            <person name="Yu H."/>
            <person name="Li Y."/>
            <person name="Xu H."/>
            <person name="Wei S."/>
            <person name="He X."/>
            <person name="Fang L."/>
            <person name="Zhang Z."/>
            <person name="Zhang Y."/>
            <person name="Huang X."/>
            <person name="Su Z."/>
            <person name="Tong W."/>
            <person name="Li J."/>
            <person name="Tong Z."/>
            <person name="Li S."/>
            <person name="Ye J."/>
            <person name="Wang L."/>
            <person name="Fang L."/>
            <person name="Lei T."/>
            <person name="Chen C."/>
            <person name="Chen H."/>
            <person name="Xu Z."/>
            <person name="Li H."/>
            <person name="Huang H."/>
            <person name="Zhang F."/>
            <person name="Xu H."/>
            <person name="Li N."/>
            <person name="Zhao C."/>
            <person name="Li S."/>
            <person name="Dong L."/>
            <person name="Huang Y."/>
            <person name="Li L."/>
            <person name="Xi Y."/>
            <person name="Qi Q."/>
            <person name="Li W."/>
            <person name="Zhang B."/>
            <person name="Hu W."/>
            <person name="Zhang Y."/>
            <person name="Tian X."/>
            <person name="Jiao Y."/>
            <person name="Liang X."/>
            <person name="Jin J."/>
            <person name="Gao L."/>
            <person name="Zheng W."/>
            <person name="Hao B."/>
            <person name="Liu S."/>
            <person name="Wang W."/>
            <person name="Yuan L."/>
            <person name="Cao M."/>
            <person name="McDermott J."/>
            <person name="Samudrala R."/>
            <person name="Wang J."/>
            <person name="Wong G.K."/>
            <person name="Yang H."/>
        </authorList>
    </citation>
    <scope>NUCLEOTIDE SEQUENCE [LARGE SCALE GENOMIC DNA]</scope>
    <source>
        <strain evidence="3">cv. 93-11</strain>
    </source>
</reference>
<accession>B8BKG8</accession>
<protein>
    <submittedName>
        <fullName evidence="2">Uncharacterized protein</fullName>
    </submittedName>
</protein>
<keyword evidence="3" id="KW-1185">Reference proteome</keyword>
<dbReference type="Proteomes" id="UP000007015">
    <property type="component" value="Chromosome 11"/>
</dbReference>
<proteinExistence type="predicted"/>
<dbReference type="EMBL" id="CM000136">
    <property type="protein sequence ID" value="EEC68154.1"/>
    <property type="molecule type" value="Genomic_DNA"/>
</dbReference>
<sequence length="161" mass="17880">MTPSYSSGGNNKGTRRDSTGDAFNRLADLRVQSNESKARREEQKQAKSARACMEMLKADGISMQDPIYHTILRMLRDGYLCEFFIEDCIEFFIEDCTTPEGRMYFIQLRGALDLTPDPLLFAPPPPPTCSGHVEGWYKRFSPHDDDGSDGANGGADGAAVF</sequence>
<evidence type="ECO:0000256" key="1">
    <source>
        <dbReference type="SAM" id="MobiDB-lite"/>
    </source>
</evidence>
<dbReference type="PANTHER" id="PTHR47069">
    <property type="match status" value="1"/>
</dbReference>